<name>A0ABS0U536_9GAMM</name>
<accession>A0ABS0U536</accession>
<dbReference type="InterPro" id="IPR021361">
    <property type="entry name" value="Tad2-like_dom"/>
</dbReference>
<proteinExistence type="predicted"/>
<dbReference type="EMBL" id="JACOII010000031">
    <property type="protein sequence ID" value="MBI6548707.1"/>
    <property type="molecule type" value="Genomic_DNA"/>
</dbReference>
<evidence type="ECO:0000313" key="3">
    <source>
        <dbReference type="EMBL" id="MBI6548707.1"/>
    </source>
</evidence>
<sequence length="257" mass="29745">MSEVNKPENTERNCSLNPVQYKSNDVIVPIGSFPWAMVQVYLGSLVYRNNWDYPDEYIGLTPESAANGESNNLSYVIKKRKHNNFVSWQPTQEDLMACDWSQIDYMLSFDLELGSSTYEGGQDWGYIADDEFEGLNERAFGILTRIQNKTDIEKISLFYWEERKKSEELSKGLWWKVSSDNSKKGYQKMSEVFNKNLFVTVDGITYNLGSASPQTLKGKGEYEYVGAYLDIKAQELSTMLKQTGQTKRFYCNWRDKE</sequence>
<reference evidence="3 4" key="1">
    <citation type="submission" date="2020-08" db="EMBL/GenBank/DDBJ databases">
        <title>Description of Xenorhabdus lircayensis sp. nov., the symbiotic bacterium associated with the entomopathogenic nematode Steirnernema unicornum.</title>
        <authorList>
            <person name="Castaneda-Alvarez C."/>
            <person name="Prodan S."/>
            <person name="Zamorano A."/>
            <person name="San-Blas E."/>
            <person name="Aballay E."/>
        </authorList>
    </citation>
    <scope>NUCLEOTIDE SEQUENCE [LARGE SCALE GENOMIC DNA]</scope>
    <source>
        <strain evidence="3 4">VLS</strain>
    </source>
</reference>
<evidence type="ECO:0000259" key="1">
    <source>
        <dbReference type="Pfam" id="PF11195"/>
    </source>
</evidence>
<gene>
    <name evidence="3" type="ORF">H8A87_08220</name>
</gene>
<comment type="caution">
    <text evidence="3">The sequence shown here is derived from an EMBL/GenBank/DDBJ whole genome shotgun (WGS) entry which is preliminary data.</text>
</comment>
<dbReference type="Pfam" id="PF25136">
    <property type="entry name" value="DUF7823"/>
    <property type="match status" value="1"/>
</dbReference>
<dbReference type="Proteomes" id="UP000696184">
    <property type="component" value="Unassembled WGS sequence"/>
</dbReference>
<keyword evidence="4" id="KW-1185">Reference proteome</keyword>
<evidence type="ECO:0000259" key="2">
    <source>
        <dbReference type="Pfam" id="PF25136"/>
    </source>
</evidence>
<feature type="domain" description="DUF7823" evidence="2">
    <location>
        <begin position="137"/>
        <end position="254"/>
    </location>
</feature>
<dbReference type="Pfam" id="PF11195">
    <property type="entry name" value="Tad2-like"/>
    <property type="match status" value="1"/>
</dbReference>
<dbReference type="InterPro" id="IPR056725">
    <property type="entry name" value="DUF7823"/>
</dbReference>
<organism evidence="3 4">
    <name type="scientific">Xenorhabdus lircayensis</name>
    <dbReference type="NCBI Taxonomy" id="2763499"/>
    <lineage>
        <taxon>Bacteria</taxon>
        <taxon>Pseudomonadati</taxon>
        <taxon>Pseudomonadota</taxon>
        <taxon>Gammaproteobacteria</taxon>
        <taxon>Enterobacterales</taxon>
        <taxon>Morganellaceae</taxon>
        <taxon>Xenorhabdus</taxon>
    </lineage>
</organism>
<evidence type="ECO:0000313" key="4">
    <source>
        <dbReference type="Proteomes" id="UP000696184"/>
    </source>
</evidence>
<protein>
    <submittedName>
        <fullName evidence="3">DUF2829 domain-containing protein</fullName>
    </submittedName>
</protein>
<dbReference type="RefSeq" id="WP_198689493.1">
    <property type="nucleotide sequence ID" value="NZ_CAWPUD010000029.1"/>
</dbReference>
<feature type="domain" description="Thoeris anti-defense 2-like" evidence="1">
    <location>
        <begin position="32"/>
        <end position="101"/>
    </location>
</feature>